<sequence length="478" mass="54347">MEHHERHECLQYPVKCKYARIGCQWTGARYQASHHEGNCEYLTKSSHEIITILEALAAKEVAQKEMFRNLTESMSLEKMIFTDLHMIPYFHENEIFYGTKQFPAFDKMWMIRAKINNYKCSDTSAENSFSYQLILKSGTVSSMIVKFVALKGPYSNVNISPQLYRHDFLPDNLQSQYCDLPIVDITDSTQLLADRNFSIQQAPIEPSTSGVAQNGNERSVSSNANVAVNICINSPGSSNARTVDADGPPAKISKLNVASGSSHILHNGLINALRCGICFGLRGTRMYLCKEGHLKCDLCFKQLLLDAQINNYLTKSSHEIITILEALPAKEDTEKKMLKDLIESMNLEKMIFTDLEMIFYCDENETFYGTNQFPAFDRSWVIKAKINNYKCSDTSAENSFSYQLILKSGTVSSMNVKFVALKGPYSNIKISPRLYRHDFLPDNRQSQYCDLPLVDITDSIQLLADRKFSIRIMMFLLN</sequence>
<dbReference type="PANTHER" id="PTHR23059">
    <property type="entry name" value="CYSTEINE AND HISTIDINE-RICH PROTEIN 1"/>
    <property type="match status" value="1"/>
</dbReference>
<dbReference type="VEuPathDB" id="VectorBase:GBRI015861"/>
<dbReference type="GO" id="GO:0005634">
    <property type="term" value="C:nucleus"/>
    <property type="evidence" value="ECO:0007669"/>
    <property type="project" value="TreeGrafter"/>
</dbReference>
<reference evidence="3" key="1">
    <citation type="submission" date="2014-03" db="EMBL/GenBank/DDBJ databases">
        <authorList>
            <person name="Aksoy S."/>
            <person name="Warren W."/>
            <person name="Wilson R.K."/>
        </authorList>
    </citation>
    <scope>NUCLEOTIDE SEQUENCE [LARGE SCALE GENOMIC DNA]</scope>
    <source>
        <strain evidence="3">IAEA</strain>
    </source>
</reference>
<evidence type="ECO:0000313" key="3">
    <source>
        <dbReference type="Proteomes" id="UP000091820"/>
    </source>
</evidence>
<organism evidence="2 3">
    <name type="scientific">Glossina brevipalpis</name>
    <dbReference type="NCBI Taxonomy" id="37001"/>
    <lineage>
        <taxon>Eukaryota</taxon>
        <taxon>Metazoa</taxon>
        <taxon>Ecdysozoa</taxon>
        <taxon>Arthropoda</taxon>
        <taxon>Hexapoda</taxon>
        <taxon>Insecta</taxon>
        <taxon>Pterygota</taxon>
        <taxon>Neoptera</taxon>
        <taxon>Endopterygota</taxon>
        <taxon>Diptera</taxon>
        <taxon>Brachycera</taxon>
        <taxon>Muscomorpha</taxon>
        <taxon>Hippoboscoidea</taxon>
        <taxon>Glossinidae</taxon>
        <taxon>Glossina</taxon>
    </lineage>
</organism>
<dbReference type="AlphaFoldDB" id="A0A1A9WDR4"/>
<accession>A0A1A9WDR4</accession>
<name>A0A1A9WDR4_9MUSC</name>
<dbReference type="STRING" id="37001.A0A1A9WDR4"/>
<dbReference type="InterPro" id="IPR039338">
    <property type="entry name" value="ZFTRAF1"/>
</dbReference>
<proteinExistence type="predicted"/>
<evidence type="ECO:0000256" key="1">
    <source>
        <dbReference type="ARBA" id="ARBA00022723"/>
    </source>
</evidence>
<dbReference type="PANTHER" id="PTHR23059:SF4">
    <property type="entry name" value="ZINC FINGER TRAF-TYPE-CONTAINING PROTEIN 1"/>
    <property type="match status" value="1"/>
</dbReference>
<reference evidence="2" key="2">
    <citation type="submission" date="2020-05" db="UniProtKB">
        <authorList>
            <consortium name="EnsemblMetazoa"/>
        </authorList>
    </citation>
    <scope>IDENTIFICATION</scope>
    <source>
        <strain evidence="2">IAEA</strain>
    </source>
</reference>
<dbReference type="GO" id="GO:0046872">
    <property type="term" value="F:metal ion binding"/>
    <property type="evidence" value="ECO:0007669"/>
    <property type="project" value="UniProtKB-KW"/>
</dbReference>
<keyword evidence="1" id="KW-0479">Metal-binding</keyword>
<evidence type="ECO:0000313" key="2">
    <source>
        <dbReference type="EnsemblMetazoa" id="GBRI015861-PA"/>
    </source>
</evidence>
<protein>
    <submittedName>
        <fullName evidence="2">Uncharacterized protein</fullName>
    </submittedName>
</protein>
<dbReference type="Proteomes" id="UP000091820">
    <property type="component" value="Unassembled WGS sequence"/>
</dbReference>
<keyword evidence="3" id="KW-1185">Reference proteome</keyword>
<dbReference type="EnsemblMetazoa" id="GBRI015861-RA">
    <property type="protein sequence ID" value="GBRI015861-PA"/>
    <property type="gene ID" value="GBRI015861"/>
</dbReference>